<dbReference type="CDD" id="cd03467">
    <property type="entry name" value="Rieske"/>
    <property type="match status" value="1"/>
</dbReference>
<dbReference type="GO" id="GO:0046872">
    <property type="term" value="F:metal ion binding"/>
    <property type="evidence" value="ECO:0007669"/>
    <property type="project" value="UniProtKB-KW"/>
</dbReference>
<dbReference type="InterPro" id="IPR036922">
    <property type="entry name" value="Rieske_2Fe-2S_sf"/>
</dbReference>
<dbReference type="Pfam" id="PF00355">
    <property type="entry name" value="Rieske"/>
    <property type="match status" value="1"/>
</dbReference>
<evidence type="ECO:0000256" key="2">
    <source>
        <dbReference type="ARBA" id="ARBA00022723"/>
    </source>
</evidence>
<evidence type="ECO:0000313" key="10">
    <source>
        <dbReference type="Proteomes" id="UP000231742"/>
    </source>
</evidence>
<organism evidence="9 10">
    <name type="scientific">Salinibacterium amurskyense</name>
    <dbReference type="NCBI Taxonomy" id="205941"/>
    <lineage>
        <taxon>Bacteria</taxon>
        <taxon>Bacillati</taxon>
        <taxon>Actinomycetota</taxon>
        <taxon>Actinomycetes</taxon>
        <taxon>Micrococcales</taxon>
        <taxon>Microbacteriaceae</taxon>
        <taxon>Salinibacterium</taxon>
    </lineage>
</organism>
<dbReference type="InterPro" id="IPR019251">
    <property type="entry name" value="DUF2231_TM"/>
</dbReference>
<feature type="transmembrane region" description="Helical" evidence="7">
    <location>
        <begin position="82"/>
        <end position="100"/>
    </location>
</feature>
<evidence type="ECO:0000256" key="3">
    <source>
        <dbReference type="ARBA" id="ARBA00023004"/>
    </source>
</evidence>
<evidence type="ECO:0000256" key="4">
    <source>
        <dbReference type="ARBA" id="ARBA00023014"/>
    </source>
</evidence>
<dbReference type="OrthoDB" id="9795104at2"/>
<dbReference type="AlphaFoldDB" id="A0A2M9D7E1"/>
<dbReference type="Gene3D" id="2.102.10.10">
    <property type="entry name" value="Rieske [2Fe-2S] iron-sulphur domain"/>
    <property type="match status" value="1"/>
</dbReference>
<dbReference type="Pfam" id="PF09990">
    <property type="entry name" value="DUF2231"/>
    <property type="match status" value="1"/>
</dbReference>
<evidence type="ECO:0000259" key="8">
    <source>
        <dbReference type="PROSITE" id="PS51296"/>
    </source>
</evidence>
<evidence type="ECO:0000313" key="9">
    <source>
        <dbReference type="EMBL" id="PJJ81625.1"/>
    </source>
</evidence>
<comment type="similarity">
    <text evidence="6">Belongs to the bacterial ring-hydroxylating dioxygenase ferredoxin component family.</text>
</comment>
<dbReference type="SUPFAM" id="SSF50022">
    <property type="entry name" value="ISP domain"/>
    <property type="match status" value="1"/>
</dbReference>
<reference evidence="9 10" key="1">
    <citation type="submission" date="2017-11" db="EMBL/GenBank/DDBJ databases">
        <title>Genomic Encyclopedia of Archaeal and Bacterial Type Strains, Phase II (KMG-II): From Individual Species to Whole Genera.</title>
        <authorList>
            <person name="Goeker M."/>
        </authorList>
    </citation>
    <scope>NUCLEOTIDE SEQUENCE [LARGE SCALE GENOMIC DNA]</scope>
    <source>
        <strain evidence="9 10">DSM 16400</strain>
    </source>
</reference>
<dbReference type="PROSITE" id="PS51296">
    <property type="entry name" value="RIESKE"/>
    <property type="match status" value="1"/>
</dbReference>
<dbReference type="GO" id="GO:0016705">
    <property type="term" value="F:oxidoreductase activity, acting on paired donors, with incorporation or reduction of molecular oxygen"/>
    <property type="evidence" value="ECO:0007669"/>
    <property type="project" value="UniProtKB-ARBA"/>
</dbReference>
<keyword evidence="7" id="KW-0812">Transmembrane</keyword>
<dbReference type="GO" id="GO:0004497">
    <property type="term" value="F:monooxygenase activity"/>
    <property type="evidence" value="ECO:0007669"/>
    <property type="project" value="UniProtKB-ARBA"/>
</dbReference>
<dbReference type="Proteomes" id="UP000231742">
    <property type="component" value="Unassembled WGS sequence"/>
</dbReference>
<dbReference type="PANTHER" id="PTHR21496">
    <property type="entry name" value="FERREDOXIN-RELATED"/>
    <property type="match status" value="1"/>
</dbReference>
<keyword evidence="7" id="KW-1133">Transmembrane helix</keyword>
<gene>
    <name evidence="9" type="ORF">CLV85_0802</name>
</gene>
<feature type="transmembrane region" description="Helical" evidence="7">
    <location>
        <begin position="112"/>
        <end position="132"/>
    </location>
</feature>
<evidence type="ECO:0000256" key="1">
    <source>
        <dbReference type="ARBA" id="ARBA00022714"/>
    </source>
</evidence>
<dbReference type="EMBL" id="PGFH01000001">
    <property type="protein sequence ID" value="PJJ81625.1"/>
    <property type="molecule type" value="Genomic_DNA"/>
</dbReference>
<feature type="domain" description="Rieske" evidence="8">
    <location>
        <begin position="186"/>
        <end position="288"/>
    </location>
</feature>
<dbReference type="GO" id="GO:0051537">
    <property type="term" value="F:2 iron, 2 sulfur cluster binding"/>
    <property type="evidence" value="ECO:0007669"/>
    <property type="project" value="UniProtKB-KW"/>
</dbReference>
<feature type="transmembrane region" description="Helical" evidence="7">
    <location>
        <begin position="144"/>
        <end position="165"/>
    </location>
</feature>
<comment type="cofactor">
    <cofactor evidence="5">
        <name>[2Fe-2S] cluster</name>
        <dbReference type="ChEBI" id="CHEBI:190135"/>
    </cofactor>
</comment>
<dbReference type="PANTHER" id="PTHR21496:SF0">
    <property type="entry name" value="RIESKE DOMAIN-CONTAINING PROTEIN"/>
    <property type="match status" value="1"/>
</dbReference>
<keyword evidence="1" id="KW-0001">2Fe-2S</keyword>
<keyword evidence="7" id="KW-0472">Membrane</keyword>
<evidence type="ECO:0000256" key="6">
    <source>
        <dbReference type="ARBA" id="ARBA00038001"/>
    </source>
</evidence>
<evidence type="ECO:0000256" key="5">
    <source>
        <dbReference type="ARBA" id="ARBA00034078"/>
    </source>
</evidence>
<comment type="caution">
    <text evidence="9">The sequence shown here is derived from an EMBL/GenBank/DDBJ whole genome shotgun (WGS) entry which is preliminary data.</text>
</comment>
<evidence type="ECO:0000256" key="7">
    <source>
        <dbReference type="SAM" id="Phobius"/>
    </source>
</evidence>
<protein>
    <submittedName>
        <fullName evidence="9">Nitrite reductase/ring-hydroxylating ferredoxin subunit</fullName>
    </submittedName>
</protein>
<dbReference type="RefSeq" id="WP_100388290.1">
    <property type="nucleotide sequence ID" value="NZ_BMZU01000001.1"/>
</dbReference>
<dbReference type="InterPro" id="IPR017941">
    <property type="entry name" value="Rieske_2Fe-2S"/>
</dbReference>
<sequence>MKRLPVLRNVDRLEEATSLDPAVEKTRGVVDAVLRPRWLRDVLHGVPMGHPVHPLGVHVPLGAWISAGVLDAVPGTEQASRALVGVGVLGASGTAVAGFADWSQLDEKQQRVGIVHAAVNIVATGFFAASFVQRSRGKHTSGKVLSYAGLAIASGGGYLGGHLTYRQAAGVSHAPDVEATFPSGWQQLAPLTDLPEGALEKRVVADTEVVVFRRGERVSVLSNTCSHLGAELHDGYVVEDDSAPGGACVECPWHQSAFSLDTGEVIHGPATSPQPRFESRVVDGTVEIRLPR</sequence>
<proteinExistence type="inferred from homology"/>
<keyword evidence="2" id="KW-0479">Metal-binding</keyword>
<keyword evidence="10" id="KW-1185">Reference proteome</keyword>
<keyword evidence="4" id="KW-0411">Iron-sulfur</keyword>
<name>A0A2M9D7E1_9MICO</name>
<keyword evidence="3" id="KW-0408">Iron</keyword>
<accession>A0A2M9D7E1</accession>